<evidence type="ECO:0000256" key="1">
    <source>
        <dbReference type="ARBA" id="ARBA00022729"/>
    </source>
</evidence>
<organism evidence="5 6">
    <name type="scientific">Aquaticitalea lipolytica</name>
    <dbReference type="NCBI Taxonomy" id="1247562"/>
    <lineage>
        <taxon>Bacteria</taxon>
        <taxon>Pseudomonadati</taxon>
        <taxon>Bacteroidota</taxon>
        <taxon>Flavobacteriia</taxon>
        <taxon>Flavobacteriales</taxon>
        <taxon>Flavobacteriaceae</taxon>
        <taxon>Aquaticitalea</taxon>
    </lineage>
</organism>
<feature type="chain" id="PRO_5035260680" evidence="3">
    <location>
        <begin position="32"/>
        <end position="483"/>
    </location>
</feature>
<proteinExistence type="predicted"/>
<dbReference type="SUPFAM" id="SSF54534">
    <property type="entry name" value="FKBP-like"/>
    <property type="match status" value="2"/>
</dbReference>
<dbReference type="GO" id="GO:0003755">
    <property type="term" value="F:peptidyl-prolyl cis-trans isomerase activity"/>
    <property type="evidence" value="ECO:0007669"/>
    <property type="project" value="UniProtKB-KW"/>
</dbReference>
<evidence type="ECO:0000313" key="6">
    <source>
        <dbReference type="Proteomes" id="UP000598120"/>
    </source>
</evidence>
<keyword evidence="2 5" id="KW-0413">Isomerase</keyword>
<name>A0A8J2TQI4_9FLAO</name>
<feature type="signal peptide" evidence="3">
    <location>
        <begin position="1"/>
        <end position="31"/>
    </location>
</feature>
<dbReference type="PANTHER" id="PTHR47637:SF1">
    <property type="entry name" value="CHAPERONE SURA"/>
    <property type="match status" value="1"/>
</dbReference>
<evidence type="ECO:0000256" key="3">
    <source>
        <dbReference type="SAM" id="SignalP"/>
    </source>
</evidence>
<gene>
    <name evidence="5" type="primary">surA</name>
    <name evidence="5" type="ORF">GCM10011531_20050</name>
</gene>
<dbReference type="Proteomes" id="UP000598120">
    <property type="component" value="Unassembled WGS sequence"/>
</dbReference>
<accession>A0A8J2TQI4</accession>
<dbReference type="Gene3D" id="3.10.50.40">
    <property type="match status" value="2"/>
</dbReference>
<keyword evidence="2" id="KW-0697">Rotamase</keyword>
<protein>
    <submittedName>
        <fullName evidence="5">Peptidylprolyl isomerase</fullName>
    </submittedName>
</protein>
<comment type="caution">
    <text evidence="5">The sequence shown here is derived from an EMBL/GenBank/DDBJ whole genome shotgun (WGS) entry which is preliminary data.</text>
</comment>
<dbReference type="PROSITE" id="PS50198">
    <property type="entry name" value="PPIC_PPIASE_2"/>
    <property type="match status" value="2"/>
</dbReference>
<feature type="domain" description="PpiC" evidence="4">
    <location>
        <begin position="204"/>
        <end position="306"/>
    </location>
</feature>
<dbReference type="Pfam" id="PF00639">
    <property type="entry name" value="Rotamase"/>
    <property type="match status" value="2"/>
</dbReference>
<dbReference type="InterPro" id="IPR050280">
    <property type="entry name" value="OMP_Chaperone_SurA"/>
</dbReference>
<dbReference type="InterPro" id="IPR027304">
    <property type="entry name" value="Trigger_fact/SurA_dom_sf"/>
</dbReference>
<evidence type="ECO:0000259" key="4">
    <source>
        <dbReference type="PROSITE" id="PS50198"/>
    </source>
</evidence>
<dbReference type="PANTHER" id="PTHR47637">
    <property type="entry name" value="CHAPERONE SURA"/>
    <property type="match status" value="1"/>
</dbReference>
<feature type="domain" description="PpiC" evidence="4">
    <location>
        <begin position="309"/>
        <end position="417"/>
    </location>
</feature>
<dbReference type="SUPFAM" id="SSF109998">
    <property type="entry name" value="Triger factor/SurA peptide-binding domain-like"/>
    <property type="match status" value="1"/>
</dbReference>
<sequence>MQLKTINLKFTTNTKLALTLLTLLSFNINSAQEVIEDKVEAKSKKDTTINSNQRVKIDGVIGVVGDYVILDSDIDKEFIQLKARGVSTADITRCQLFGKLLEDKLYAHNAIQDSITVNELEIRSNIDQQINAFLQETNGSMDELLKFYNKDTEQSLREEMFEINRDGKLAADMQRKIVEDIEVTPEEVREYFNSIPKDERPIFGTELKVAQIVIIPKVSEEEKKKVVDRLKSFKADIIENGASFVSKAVLYSDDIASRKDGGMYTLNRKRPQMVKEFRDVAFSLEEGEISEPFETDFGYHIILLEKIRGQEYDVRHILLRPEVTQASINEAKEKINTIRQRVIDGEITFSDAARQFSDEKETRNDGGQLINPRTQDYSFELTKMDPELYSQIQNLKDNELSLVLQDEDRINRIKFKILTVTDRIDEHEANFARDYLKIKNLAEQDKQFKEIEKWQNEKIKDTYININGEYRDCVFNSNWLKKE</sequence>
<keyword evidence="6" id="KW-1185">Reference proteome</keyword>
<evidence type="ECO:0000256" key="2">
    <source>
        <dbReference type="PROSITE-ProRule" id="PRU00278"/>
    </source>
</evidence>
<dbReference type="EMBL" id="BMIC01000003">
    <property type="protein sequence ID" value="GFZ88464.1"/>
    <property type="molecule type" value="Genomic_DNA"/>
</dbReference>
<dbReference type="Gene3D" id="1.10.4030.10">
    <property type="entry name" value="Porin chaperone SurA, peptide-binding domain"/>
    <property type="match status" value="1"/>
</dbReference>
<dbReference type="InterPro" id="IPR000297">
    <property type="entry name" value="PPIase_PpiC"/>
</dbReference>
<dbReference type="AlphaFoldDB" id="A0A8J2TQI4"/>
<dbReference type="InterPro" id="IPR046357">
    <property type="entry name" value="PPIase_dom_sf"/>
</dbReference>
<evidence type="ECO:0000313" key="5">
    <source>
        <dbReference type="EMBL" id="GFZ88464.1"/>
    </source>
</evidence>
<keyword evidence="1 3" id="KW-0732">Signal</keyword>
<reference evidence="5 6" key="1">
    <citation type="journal article" date="2014" name="Int. J. Syst. Evol. Microbiol.">
        <title>Complete genome sequence of Corynebacterium casei LMG S-19264T (=DSM 44701T), isolated from a smear-ripened cheese.</title>
        <authorList>
            <consortium name="US DOE Joint Genome Institute (JGI-PGF)"/>
            <person name="Walter F."/>
            <person name="Albersmeier A."/>
            <person name="Kalinowski J."/>
            <person name="Ruckert C."/>
        </authorList>
    </citation>
    <scope>NUCLEOTIDE SEQUENCE [LARGE SCALE GENOMIC DNA]</scope>
    <source>
        <strain evidence="5 6">CGMCC 1.15295</strain>
    </source>
</reference>